<evidence type="ECO:0000256" key="6">
    <source>
        <dbReference type="RuleBase" id="RU363132"/>
    </source>
</evidence>
<dbReference type="GO" id="GO:0005789">
    <property type="term" value="C:endoplasmic reticulum membrane"/>
    <property type="evidence" value="ECO:0007669"/>
    <property type="project" value="UniProtKB-SubCell"/>
</dbReference>
<keyword evidence="8" id="KW-1185">Reference proteome</keyword>
<evidence type="ECO:0000256" key="4">
    <source>
        <dbReference type="ARBA" id="ARBA00022989"/>
    </source>
</evidence>
<feature type="transmembrane region" description="Helical" evidence="6">
    <location>
        <begin position="68"/>
        <end position="87"/>
    </location>
</feature>
<protein>
    <recommendedName>
        <fullName evidence="6">Reticulon-like protein</fullName>
    </recommendedName>
</protein>
<organism evidence="8 9">
    <name type="scientific">Cicer arietinum</name>
    <name type="common">Chickpea</name>
    <name type="synonym">Garbanzo</name>
    <dbReference type="NCBI Taxonomy" id="3827"/>
    <lineage>
        <taxon>Eukaryota</taxon>
        <taxon>Viridiplantae</taxon>
        <taxon>Streptophyta</taxon>
        <taxon>Embryophyta</taxon>
        <taxon>Tracheophyta</taxon>
        <taxon>Spermatophyta</taxon>
        <taxon>Magnoliopsida</taxon>
        <taxon>eudicotyledons</taxon>
        <taxon>Gunneridae</taxon>
        <taxon>Pentapetalae</taxon>
        <taxon>rosids</taxon>
        <taxon>fabids</taxon>
        <taxon>Fabales</taxon>
        <taxon>Fabaceae</taxon>
        <taxon>Papilionoideae</taxon>
        <taxon>50 kb inversion clade</taxon>
        <taxon>NPAAA clade</taxon>
        <taxon>Hologalegina</taxon>
        <taxon>IRL clade</taxon>
        <taxon>Cicereae</taxon>
        <taxon>Cicer</taxon>
    </lineage>
</organism>
<dbReference type="PROSITE" id="PS50845">
    <property type="entry name" value="RETICULON"/>
    <property type="match status" value="1"/>
</dbReference>
<sequence length="222" mass="25680">MAHNTPSDSDNEIITTRPKLFEHEKSIHEILGGGKVADILLWRNTNVSAAIFVGVTVMWFLFEIVEYNLVPLICHISITIMLVLYIWSILADILKWKGPQIPEIVLQESFFNDLASILYTRFNQLLKMLLYISCGIDLPLFLLNIGSLYIVSVIGSYFSFVNLIYIGFLSIQTLPFLFDRYDEEINNLFGDVTFILKKNYRKFDKNYIKKIPRGPMKAKKNQ</sequence>
<dbReference type="InterPro" id="IPR045064">
    <property type="entry name" value="Reticulon-like"/>
</dbReference>
<gene>
    <name evidence="9" type="primary">LOC101489811</name>
</gene>
<dbReference type="PANTHER" id="PTHR10994:SF85">
    <property type="entry name" value="RETICULON-LIKE PROTEIN B9"/>
    <property type="match status" value="1"/>
</dbReference>
<dbReference type="Proteomes" id="UP000087171">
    <property type="component" value="Chromosome Ca8"/>
</dbReference>
<evidence type="ECO:0000259" key="7">
    <source>
        <dbReference type="PROSITE" id="PS50845"/>
    </source>
</evidence>
<keyword evidence="4 6" id="KW-1133">Transmembrane helix</keyword>
<feature type="transmembrane region" description="Helical" evidence="6">
    <location>
        <begin position="157"/>
        <end position="178"/>
    </location>
</feature>
<feature type="transmembrane region" description="Helical" evidence="6">
    <location>
        <begin position="128"/>
        <end position="151"/>
    </location>
</feature>
<dbReference type="InterPro" id="IPR003388">
    <property type="entry name" value="Reticulon"/>
</dbReference>
<reference evidence="9" key="2">
    <citation type="submission" date="2025-08" db="UniProtKB">
        <authorList>
            <consortium name="RefSeq"/>
        </authorList>
    </citation>
    <scope>IDENTIFICATION</scope>
    <source>
        <tissue evidence="9">Etiolated seedlings</tissue>
    </source>
</reference>
<name>A0A1S2Z0K3_CICAR</name>
<comment type="subcellular location">
    <subcellularLocation>
        <location evidence="1 6">Endoplasmic reticulum membrane</location>
        <topology evidence="1 6">Multi-pass membrane protein</topology>
    </subcellularLocation>
</comment>
<dbReference type="OrthoDB" id="567788at2759"/>
<evidence type="ECO:0000256" key="3">
    <source>
        <dbReference type="ARBA" id="ARBA00022824"/>
    </source>
</evidence>
<keyword evidence="2 6" id="KW-0812">Transmembrane</keyword>
<evidence type="ECO:0000256" key="5">
    <source>
        <dbReference type="ARBA" id="ARBA00023136"/>
    </source>
</evidence>
<evidence type="ECO:0000313" key="9">
    <source>
        <dbReference type="RefSeq" id="XP_004512890.1"/>
    </source>
</evidence>
<proteinExistence type="predicted"/>
<feature type="transmembrane region" description="Helical" evidence="6">
    <location>
        <begin position="45"/>
        <end position="62"/>
    </location>
</feature>
<evidence type="ECO:0000256" key="1">
    <source>
        <dbReference type="ARBA" id="ARBA00004477"/>
    </source>
</evidence>
<accession>A0A1S2Z0K3</accession>
<dbReference type="GO" id="GO:0009617">
    <property type="term" value="P:response to bacterium"/>
    <property type="evidence" value="ECO:0007669"/>
    <property type="project" value="InterPro"/>
</dbReference>
<dbReference type="GeneID" id="101489811"/>
<dbReference type="Pfam" id="PF02453">
    <property type="entry name" value="Reticulon"/>
    <property type="match status" value="1"/>
</dbReference>
<feature type="domain" description="Reticulon" evidence="7">
    <location>
        <begin position="36"/>
        <end position="222"/>
    </location>
</feature>
<dbReference type="KEGG" id="cam:101489811"/>
<dbReference type="eggNOG" id="KOG1792">
    <property type="taxonomic scope" value="Eukaryota"/>
</dbReference>
<dbReference type="AlphaFoldDB" id="A0A1S2Z0K3"/>
<evidence type="ECO:0000256" key="2">
    <source>
        <dbReference type="ARBA" id="ARBA00022692"/>
    </source>
</evidence>
<dbReference type="PANTHER" id="PTHR10994">
    <property type="entry name" value="RETICULON"/>
    <property type="match status" value="1"/>
</dbReference>
<reference evidence="8" key="1">
    <citation type="journal article" date="2013" name="Nat. Biotechnol.">
        <title>Draft genome sequence of chickpea (Cicer arietinum) provides a resource for trait improvement.</title>
        <authorList>
            <person name="Varshney R.K."/>
            <person name="Song C."/>
            <person name="Saxena R.K."/>
            <person name="Azam S."/>
            <person name="Yu S."/>
            <person name="Sharpe A.G."/>
            <person name="Cannon S."/>
            <person name="Baek J."/>
            <person name="Rosen B.D."/>
            <person name="Tar'an B."/>
            <person name="Millan T."/>
            <person name="Zhang X."/>
            <person name="Ramsay L.D."/>
            <person name="Iwata A."/>
            <person name="Wang Y."/>
            <person name="Nelson W."/>
            <person name="Farmer A.D."/>
            <person name="Gaur P.M."/>
            <person name="Soderlund C."/>
            <person name="Penmetsa R.V."/>
            <person name="Xu C."/>
            <person name="Bharti A.K."/>
            <person name="He W."/>
            <person name="Winter P."/>
            <person name="Zhao S."/>
            <person name="Hane J.K."/>
            <person name="Carrasquilla-Garcia N."/>
            <person name="Condie J.A."/>
            <person name="Upadhyaya H.D."/>
            <person name="Luo M.C."/>
            <person name="Thudi M."/>
            <person name="Gowda C.L."/>
            <person name="Singh N.P."/>
            <person name="Lichtenzveig J."/>
            <person name="Gali K.K."/>
            <person name="Rubio J."/>
            <person name="Nadarajan N."/>
            <person name="Dolezel J."/>
            <person name="Bansal K.C."/>
            <person name="Xu X."/>
            <person name="Edwards D."/>
            <person name="Zhang G."/>
            <person name="Kahl G."/>
            <person name="Gil J."/>
            <person name="Singh K.B."/>
            <person name="Datta S.K."/>
            <person name="Jackson S.A."/>
            <person name="Wang J."/>
            <person name="Cook D.R."/>
        </authorList>
    </citation>
    <scope>NUCLEOTIDE SEQUENCE [LARGE SCALE GENOMIC DNA]</scope>
    <source>
        <strain evidence="8">cv. CDC Frontier</strain>
    </source>
</reference>
<keyword evidence="5 6" id="KW-0472">Membrane</keyword>
<dbReference type="PaxDb" id="3827-XP_004512890.1"/>
<keyword evidence="3 6" id="KW-0256">Endoplasmic reticulum</keyword>
<dbReference type="RefSeq" id="XP_004512890.1">
    <property type="nucleotide sequence ID" value="XM_004512833.3"/>
</dbReference>
<evidence type="ECO:0000313" key="8">
    <source>
        <dbReference type="Proteomes" id="UP000087171"/>
    </source>
</evidence>